<feature type="domain" description="Endoribonuclease YicC-like N-terminal" evidence="6">
    <location>
        <begin position="4"/>
        <end position="158"/>
    </location>
</feature>
<evidence type="ECO:0000259" key="6">
    <source>
        <dbReference type="Pfam" id="PF03755"/>
    </source>
</evidence>
<reference evidence="8 9" key="1">
    <citation type="submission" date="2019-07" db="EMBL/GenBank/DDBJ databases">
        <title>Whole genome shotgun sequence of Rhodospirillum oryzae NBRC 107573.</title>
        <authorList>
            <person name="Hosoyama A."/>
            <person name="Uohara A."/>
            <person name="Ohji S."/>
            <person name="Ichikawa N."/>
        </authorList>
    </citation>
    <scope>NUCLEOTIDE SEQUENCE [LARGE SCALE GENOMIC DNA]</scope>
    <source>
        <strain evidence="8 9">NBRC 107573</strain>
    </source>
</reference>
<dbReference type="EMBL" id="BJZO01000094">
    <property type="protein sequence ID" value="GEO82639.1"/>
    <property type="molecule type" value="Genomic_DNA"/>
</dbReference>
<comment type="cofactor">
    <cofactor evidence="1">
        <name>a divalent metal cation</name>
        <dbReference type="ChEBI" id="CHEBI:60240"/>
    </cofactor>
</comment>
<dbReference type="GO" id="GO:0004521">
    <property type="term" value="F:RNA endonuclease activity"/>
    <property type="evidence" value="ECO:0007669"/>
    <property type="project" value="InterPro"/>
</dbReference>
<proteinExistence type="inferred from homology"/>
<keyword evidence="2" id="KW-0540">Nuclease</keyword>
<dbReference type="PANTHER" id="PTHR30636">
    <property type="entry name" value="UPF0701 PROTEIN YICC"/>
    <property type="match status" value="1"/>
</dbReference>
<feature type="domain" description="Endoribonuclease YicC-like C-terminal" evidence="7">
    <location>
        <begin position="181"/>
        <end position="301"/>
    </location>
</feature>
<comment type="caution">
    <text evidence="8">The sequence shown here is derived from an EMBL/GenBank/DDBJ whole genome shotgun (WGS) entry which is preliminary data.</text>
</comment>
<evidence type="ECO:0000313" key="8">
    <source>
        <dbReference type="EMBL" id="GEO82639.1"/>
    </source>
</evidence>
<name>A0A512HB21_9PROT</name>
<keyword evidence="3" id="KW-0255">Endonuclease</keyword>
<gene>
    <name evidence="8" type="ORF">ROR02_27700</name>
</gene>
<evidence type="ECO:0000256" key="2">
    <source>
        <dbReference type="ARBA" id="ARBA00022722"/>
    </source>
</evidence>
<dbReference type="RefSeq" id="WP_147164665.1">
    <property type="nucleotide sequence ID" value="NZ_BJZO01000094.1"/>
</dbReference>
<keyword evidence="4" id="KW-0378">Hydrolase</keyword>
<dbReference type="NCBIfam" id="TIGR00255">
    <property type="entry name" value="YicC/YloC family endoribonuclease"/>
    <property type="match status" value="1"/>
</dbReference>
<evidence type="ECO:0000256" key="1">
    <source>
        <dbReference type="ARBA" id="ARBA00001968"/>
    </source>
</evidence>
<evidence type="ECO:0000313" key="9">
    <source>
        <dbReference type="Proteomes" id="UP000321567"/>
    </source>
</evidence>
<dbReference type="Pfam" id="PF08340">
    <property type="entry name" value="YicC-like_C"/>
    <property type="match status" value="1"/>
</dbReference>
<dbReference type="Pfam" id="PF03755">
    <property type="entry name" value="YicC-like_N"/>
    <property type="match status" value="1"/>
</dbReference>
<evidence type="ECO:0000256" key="5">
    <source>
        <dbReference type="ARBA" id="ARBA00035648"/>
    </source>
</evidence>
<dbReference type="AlphaFoldDB" id="A0A512HB21"/>
<sequence>MSLLSMTGFARAQGRFDRWAWTWEIRAVNGKGLDVRLRLPPGTDSLDQPARRLIGERATRGSVSATLNVETDGQAPAWRLNEPLLRQLLDLAASLDAPGVEPPRLDGLLALRGVLEPVAEAEEDPARRAAREAAHLTTLAEALDAFTAARAEEGTRLAHALRAHLDQIETLIRAARETEALRPESQRERLRRQVSDLLDALSERAGPDRAFDDRLAQELALLAIKTDVREELDRLDAHLASARALLDKGGPVGRRLEFLSQEFNREANTLCSKAQDPALTRIGLDLKVVIDQFREQILNIE</sequence>
<dbReference type="GO" id="GO:0016787">
    <property type="term" value="F:hydrolase activity"/>
    <property type="evidence" value="ECO:0007669"/>
    <property type="project" value="UniProtKB-KW"/>
</dbReference>
<dbReference type="InterPro" id="IPR013527">
    <property type="entry name" value="YicC-like_N"/>
</dbReference>
<evidence type="ECO:0008006" key="10">
    <source>
        <dbReference type="Google" id="ProtNLM"/>
    </source>
</evidence>
<protein>
    <recommendedName>
        <fullName evidence="10">YicC family protein</fullName>
    </recommendedName>
</protein>
<accession>A0A512HB21</accession>
<evidence type="ECO:0000256" key="3">
    <source>
        <dbReference type="ARBA" id="ARBA00022759"/>
    </source>
</evidence>
<dbReference type="OrthoDB" id="9771229at2"/>
<organism evidence="8 9">
    <name type="scientific">Pararhodospirillum oryzae</name>
    <dbReference type="NCBI Taxonomy" id="478448"/>
    <lineage>
        <taxon>Bacteria</taxon>
        <taxon>Pseudomonadati</taxon>
        <taxon>Pseudomonadota</taxon>
        <taxon>Alphaproteobacteria</taxon>
        <taxon>Rhodospirillales</taxon>
        <taxon>Rhodospirillaceae</taxon>
        <taxon>Pararhodospirillum</taxon>
    </lineage>
</organism>
<dbReference type="InterPro" id="IPR013551">
    <property type="entry name" value="YicC-like_C"/>
</dbReference>
<dbReference type="Proteomes" id="UP000321567">
    <property type="component" value="Unassembled WGS sequence"/>
</dbReference>
<keyword evidence="9" id="KW-1185">Reference proteome</keyword>
<comment type="similarity">
    <text evidence="5">Belongs to the YicC/YloC family.</text>
</comment>
<dbReference type="PANTHER" id="PTHR30636:SF3">
    <property type="entry name" value="UPF0701 PROTEIN YICC"/>
    <property type="match status" value="1"/>
</dbReference>
<evidence type="ECO:0000259" key="7">
    <source>
        <dbReference type="Pfam" id="PF08340"/>
    </source>
</evidence>
<evidence type="ECO:0000256" key="4">
    <source>
        <dbReference type="ARBA" id="ARBA00022801"/>
    </source>
</evidence>
<dbReference type="InterPro" id="IPR005229">
    <property type="entry name" value="YicC/YloC-like"/>
</dbReference>